<keyword evidence="6" id="KW-1185">Reference proteome</keyword>
<accession>A0A239MWT8</accession>
<proteinExistence type="predicted"/>
<feature type="domain" description="PPM-type phosphatase" evidence="4">
    <location>
        <begin position="142"/>
        <end position="369"/>
    </location>
</feature>
<dbReference type="Proteomes" id="UP000198280">
    <property type="component" value="Unassembled WGS sequence"/>
</dbReference>
<evidence type="ECO:0000313" key="6">
    <source>
        <dbReference type="Proteomes" id="UP000198280"/>
    </source>
</evidence>
<dbReference type="RefSeq" id="WP_089228058.1">
    <property type="nucleotide sequence ID" value="NZ_FZOF01000028.1"/>
</dbReference>
<gene>
    <name evidence="5" type="ORF">SAMN05216252_12835</name>
</gene>
<feature type="region of interest" description="Disordered" evidence="2">
    <location>
        <begin position="376"/>
        <end position="409"/>
    </location>
</feature>
<dbReference type="EMBL" id="FZOF01000028">
    <property type="protein sequence ID" value="SNT46604.1"/>
    <property type="molecule type" value="Genomic_DNA"/>
</dbReference>
<dbReference type="SMART" id="SM00331">
    <property type="entry name" value="PP2C_SIG"/>
    <property type="match status" value="1"/>
</dbReference>
<reference evidence="5 6" key="1">
    <citation type="submission" date="2017-06" db="EMBL/GenBank/DDBJ databases">
        <authorList>
            <person name="Kim H.J."/>
            <person name="Triplett B.A."/>
        </authorList>
    </citation>
    <scope>NUCLEOTIDE SEQUENCE [LARGE SCALE GENOMIC DNA]</scope>
    <source>
        <strain evidence="5 6">CGMCC 4.1858</strain>
    </source>
</reference>
<dbReference type="InterPro" id="IPR036457">
    <property type="entry name" value="PPM-type-like_dom_sf"/>
</dbReference>
<dbReference type="PANTHER" id="PTHR43156">
    <property type="entry name" value="STAGE II SPORULATION PROTEIN E-RELATED"/>
    <property type="match status" value="1"/>
</dbReference>
<evidence type="ECO:0000256" key="3">
    <source>
        <dbReference type="SAM" id="Phobius"/>
    </source>
</evidence>
<dbReference type="OrthoDB" id="311904at2"/>
<feature type="transmembrane region" description="Helical" evidence="3">
    <location>
        <begin position="20"/>
        <end position="37"/>
    </location>
</feature>
<dbReference type="InterPro" id="IPR001932">
    <property type="entry name" value="PPM-type_phosphatase-like_dom"/>
</dbReference>
<keyword evidence="3" id="KW-1133">Transmembrane helix</keyword>
<keyword evidence="3" id="KW-0472">Membrane</keyword>
<protein>
    <submittedName>
        <fullName evidence="5">Serine phosphatase RsbU, regulator of sigma subunit</fullName>
    </submittedName>
</protein>
<evidence type="ECO:0000259" key="4">
    <source>
        <dbReference type="SMART" id="SM00331"/>
    </source>
</evidence>
<dbReference type="GO" id="GO:0016791">
    <property type="term" value="F:phosphatase activity"/>
    <property type="evidence" value="ECO:0007669"/>
    <property type="project" value="TreeGrafter"/>
</dbReference>
<keyword evidence="1" id="KW-0378">Hydrolase</keyword>
<feature type="transmembrane region" description="Helical" evidence="3">
    <location>
        <begin position="92"/>
        <end position="109"/>
    </location>
</feature>
<name>A0A239MWT8_9ACTN</name>
<evidence type="ECO:0000256" key="1">
    <source>
        <dbReference type="ARBA" id="ARBA00022801"/>
    </source>
</evidence>
<evidence type="ECO:0000313" key="5">
    <source>
        <dbReference type="EMBL" id="SNT46604.1"/>
    </source>
</evidence>
<sequence>MPLAPRAGTYWSAERNPALIAVPVLLIVAIVISDLLIPTEGHLGPLLVVAPALTASFGGLRLTGLIGGLAVAALTVVSVADGTITTSYRQSEIIALVLVSAFTVVFVRLRERHQAELQQVRSVAEAAQQVVLQPLPERIGPLRIAFDYQAAEDQARIGGDLYAAVRTPGGTRLLIGDVRGKGLPAIGDASLLLGAFRSVAYRAPPLPALYAHLEATVSWKAAQAGGDGLQEDAAVESFITAILVDFPDDRPEVRILNCGHPPPLRLAADGLATLDPSQPAPPIGLGVLQPSHPGVDTFPFAPGDILLLYTDGVTEARDGSGRFYPLAERVASWPGRETPEDLVRHVREDLLDYCGGRLGDDAALITVRREPAGIGLSHEPRAVDAPSALSGGPEPGPSTRVPPSGPERE</sequence>
<feature type="transmembrane region" description="Helical" evidence="3">
    <location>
        <begin position="58"/>
        <end position="80"/>
    </location>
</feature>
<dbReference type="SUPFAM" id="SSF81606">
    <property type="entry name" value="PP2C-like"/>
    <property type="match status" value="1"/>
</dbReference>
<keyword evidence="3" id="KW-0812">Transmembrane</keyword>
<dbReference type="FunFam" id="3.60.40.10:FF:000058">
    <property type="entry name" value="Stage II sporulation protein E"/>
    <property type="match status" value="1"/>
</dbReference>
<organism evidence="5 6">
    <name type="scientific">Actinacidiphila glaucinigra</name>
    <dbReference type="NCBI Taxonomy" id="235986"/>
    <lineage>
        <taxon>Bacteria</taxon>
        <taxon>Bacillati</taxon>
        <taxon>Actinomycetota</taxon>
        <taxon>Actinomycetes</taxon>
        <taxon>Kitasatosporales</taxon>
        <taxon>Streptomycetaceae</taxon>
        <taxon>Actinacidiphila</taxon>
    </lineage>
</organism>
<dbReference type="Gene3D" id="3.60.40.10">
    <property type="entry name" value="PPM-type phosphatase domain"/>
    <property type="match status" value="1"/>
</dbReference>
<dbReference type="Pfam" id="PF07228">
    <property type="entry name" value="SpoIIE"/>
    <property type="match status" value="1"/>
</dbReference>
<dbReference type="PANTHER" id="PTHR43156:SF2">
    <property type="entry name" value="STAGE II SPORULATION PROTEIN E"/>
    <property type="match status" value="1"/>
</dbReference>
<dbReference type="InterPro" id="IPR052016">
    <property type="entry name" value="Bact_Sigma-Reg"/>
</dbReference>
<dbReference type="AlphaFoldDB" id="A0A239MWT8"/>
<evidence type="ECO:0000256" key="2">
    <source>
        <dbReference type="SAM" id="MobiDB-lite"/>
    </source>
</evidence>